<comment type="caution">
    <text evidence="1">The sequence shown here is derived from an EMBL/GenBank/DDBJ whole genome shotgun (WGS) entry which is preliminary data.</text>
</comment>
<gene>
    <name evidence="1" type="ORF">C8P63_12346</name>
</gene>
<proteinExistence type="predicted"/>
<dbReference type="EMBL" id="QBKR01000023">
    <property type="protein sequence ID" value="PTX55024.1"/>
    <property type="molecule type" value="Genomic_DNA"/>
</dbReference>
<evidence type="ECO:0000313" key="2">
    <source>
        <dbReference type="Proteomes" id="UP000244240"/>
    </source>
</evidence>
<dbReference type="OrthoDB" id="4869430at2"/>
<evidence type="ECO:0000313" key="1">
    <source>
        <dbReference type="EMBL" id="PTX55024.1"/>
    </source>
</evidence>
<dbReference type="RefSeq" id="WP_108025424.1">
    <property type="nucleotide sequence ID" value="NZ_QBKR01000023.1"/>
</dbReference>
<reference evidence="1 2" key="1">
    <citation type="submission" date="2018-04" db="EMBL/GenBank/DDBJ databases">
        <title>Genomic Encyclopedia of Archaeal and Bacterial Type Strains, Phase II (KMG-II): from individual species to whole genera.</title>
        <authorList>
            <person name="Goeker M."/>
        </authorList>
    </citation>
    <scope>NUCLEOTIDE SEQUENCE [LARGE SCALE GENOMIC DNA]</scope>
    <source>
        <strain evidence="1 2">DSM 45787</strain>
    </source>
</reference>
<sequence length="127" mass="14142">MKSFGTVLLAVALFLPGMWVSGDRAAAEPPTTILEGRMHYLDIQGGCWVLVEDRGRRFELVAEPALLQPLKVEGLRVTVEVRPDSNLVGKCMAGRMVRLIRIIRAETSPAPESWESLSLLREKGAWR</sequence>
<dbReference type="AlphaFoldDB" id="A0A2T6BG37"/>
<dbReference type="Proteomes" id="UP000244240">
    <property type="component" value="Unassembled WGS sequence"/>
</dbReference>
<keyword evidence="2" id="KW-1185">Reference proteome</keyword>
<accession>A0A2T6BG37</accession>
<protein>
    <submittedName>
        <fullName evidence="1">Uncharacterized protein</fullName>
    </submittedName>
</protein>
<name>A0A2T6BG37_9BACL</name>
<organism evidence="1 2">
    <name type="scientific">Melghirimyces profundicolus</name>
    <dbReference type="NCBI Taxonomy" id="1242148"/>
    <lineage>
        <taxon>Bacteria</taxon>
        <taxon>Bacillati</taxon>
        <taxon>Bacillota</taxon>
        <taxon>Bacilli</taxon>
        <taxon>Bacillales</taxon>
        <taxon>Thermoactinomycetaceae</taxon>
        <taxon>Melghirimyces</taxon>
    </lineage>
</organism>